<evidence type="ECO:0000256" key="1">
    <source>
        <dbReference type="SAM" id="Phobius"/>
    </source>
</evidence>
<keyword evidence="3" id="KW-1185">Reference proteome</keyword>
<name>A0A5R8YU58_9ACTN</name>
<organism evidence="2 3">
    <name type="scientific">Microbispora triticiradicis</name>
    <dbReference type="NCBI Taxonomy" id="2200763"/>
    <lineage>
        <taxon>Bacteria</taxon>
        <taxon>Bacillati</taxon>
        <taxon>Actinomycetota</taxon>
        <taxon>Actinomycetes</taxon>
        <taxon>Streptosporangiales</taxon>
        <taxon>Streptosporangiaceae</taxon>
        <taxon>Microbispora</taxon>
    </lineage>
</organism>
<gene>
    <name evidence="2" type="ORF">FED44_21575</name>
</gene>
<protein>
    <submittedName>
        <fullName evidence="2">Uncharacterized protein</fullName>
    </submittedName>
</protein>
<accession>A0A5R8YU58</accession>
<evidence type="ECO:0000313" key="3">
    <source>
        <dbReference type="Proteomes" id="UP000309033"/>
    </source>
</evidence>
<dbReference type="EMBL" id="VANP01000008">
    <property type="protein sequence ID" value="TLP57009.1"/>
    <property type="molecule type" value="Genomic_DNA"/>
</dbReference>
<feature type="transmembrane region" description="Helical" evidence="1">
    <location>
        <begin position="21"/>
        <end position="48"/>
    </location>
</feature>
<comment type="caution">
    <text evidence="2">The sequence shown here is derived from an EMBL/GenBank/DDBJ whole genome shotgun (WGS) entry which is preliminary data.</text>
</comment>
<keyword evidence="1" id="KW-0812">Transmembrane</keyword>
<sequence length="77" mass="9205">MYKFLHERDIAMKDRFVWLRIVIAALLVIPLLMVVLAFVPALLFWPMLKEDRRAWLLQVFDYFIKWVVALVGGNKEK</sequence>
<reference evidence="2" key="1">
    <citation type="submission" date="2019-05" db="EMBL/GenBank/DDBJ databases">
        <title>Isolation, diversity and antifungal activity of Actinobacteria from wheat.</title>
        <authorList>
            <person name="Yu B."/>
        </authorList>
    </citation>
    <scope>NUCLEOTIDE SEQUENCE [LARGE SCALE GENOMIC DNA]</scope>
    <source>
        <strain evidence="2">NEAU-HEGS1-5</strain>
    </source>
</reference>
<keyword evidence="1" id="KW-0472">Membrane</keyword>
<evidence type="ECO:0000313" key="2">
    <source>
        <dbReference type="EMBL" id="TLP57009.1"/>
    </source>
</evidence>
<dbReference type="Proteomes" id="UP000309033">
    <property type="component" value="Unassembled WGS sequence"/>
</dbReference>
<proteinExistence type="predicted"/>
<feature type="transmembrane region" description="Helical" evidence="1">
    <location>
        <begin position="54"/>
        <end position="73"/>
    </location>
</feature>
<dbReference type="AlphaFoldDB" id="A0A5R8YU58"/>
<keyword evidence="1" id="KW-1133">Transmembrane helix</keyword>